<sequence length="322" mass="38496">MRIAQVSECTGIHRKTIHHYIKLGLVKPVAEQENGYYDFSAEDVHRLQLIQRLRLLDCPLSTIRDLLEHPRLSRFLLDRMIQQKKRQLEISQWQIEQLERVVRKAPLDNMEESDRLRAELPQRLPEPRAELTRQEASFLVSYFWGTFLQGLEMNEYRRYLWERLVDRLMEMHQPPLLALRDFLEDLTPQKLEIMFVENNNRVRRIMELEPENILMQVEQMAKELENKLRDAAFVRDWREHYETFFRPVSELYGDTEATRLMSQFTGRFERYGNNLLQCCSRMQAYLETPQGESLREQIRQTLGDAIALDEKNPGQLAVLLVY</sequence>
<proteinExistence type="predicted"/>
<evidence type="ECO:0000256" key="1">
    <source>
        <dbReference type="ARBA" id="ARBA00022491"/>
    </source>
</evidence>
<feature type="domain" description="HTH merR-type" evidence="5">
    <location>
        <begin position="1"/>
        <end position="69"/>
    </location>
</feature>
<keyword evidence="4" id="KW-0804">Transcription</keyword>
<reference evidence="6 7" key="3">
    <citation type="submission" date="2023-06" db="EMBL/GenBank/DDBJ databases">
        <authorList>
            <person name="Zeman M."/>
            <person name="Kubasova T."/>
            <person name="Jahodarova E."/>
            <person name="Nykrynova M."/>
            <person name="Rychlik I."/>
        </authorList>
    </citation>
    <scope>NUCLEOTIDE SEQUENCE [LARGE SCALE GENOMIC DNA]</scope>
    <source>
        <strain evidence="6 7">ET340</strain>
    </source>
</reference>
<dbReference type="InterPro" id="IPR000551">
    <property type="entry name" value="MerR-type_HTH_dom"/>
</dbReference>
<evidence type="ECO:0000256" key="2">
    <source>
        <dbReference type="ARBA" id="ARBA00023015"/>
    </source>
</evidence>
<dbReference type="SUPFAM" id="SSF46955">
    <property type="entry name" value="Putative DNA-binding domain"/>
    <property type="match status" value="1"/>
</dbReference>
<dbReference type="Proteomes" id="UP001529380">
    <property type="component" value="Unassembled WGS sequence"/>
</dbReference>
<reference evidence="7" key="2">
    <citation type="submission" date="2023-06" db="EMBL/GenBank/DDBJ databases">
        <title>Identification and characterization of horizontal gene transfer across gut microbiota members of farm animals based on homology search.</title>
        <authorList>
            <person name="Zeman M."/>
            <person name="Kubasova T."/>
            <person name="Jahodarova E."/>
            <person name="Nykrynova M."/>
            <person name="Rychlik I."/>
        </authorList>
    </citation>
    <scope>NUCLEOTIDE SEQUENCE [LARGE SCALE GENOMIC DNA]</scope>
    <source>
        <strain evidence="7">ET340</strain>
    </source>
</reference>
<dbReference type="Gene3D" id="1.10.1660.10">
    <property type="match status" value="1"/>
</dbReference>
<name>A0ABT7URX3_9FIRM</name>
<organism evidence="6 7">
    <name type="scientific">Allofournierella massiliensis</name>
    <dbReference type="NCBI Taxonomy" id="1650663"/>
    <lineage>
        <taxon>Bacteria</taxon>
        <taxon>Bacillati</taxon>
        <taxon>Bacillota</taxon>
        <taxon>Clostridia</taxon>
        <taxon>Eubacteriales</taxon>
        <taxon>Oscillospiraceae</taxon>
        <taxon>Allofournierella</taxon>
    </lineage>
</organism>
<dbReference type="CDD" id="cd00592">
    <property type="entry name" value="HTH_MerR-like"/>
    <property type="match status" value="1"/>
</dbReference>
<dbReference type="RefSeq" id="WP_289600145.1">
    <property type="nucleotide sequence ID" value="NZ_JAUDCL010000017.1"/>
</dbReference>
<evidence type="ECO:0000259" key="5">
    <source>
        <dbReference type="PROSITE" id="PS50937"/>
    </source>
</evidence>
<keyword evidence="3" id="KW-0238">DNA-binding</keyword>
<evidence type="ECO:0000256" key="4">
    <source>
        <dbReference type="ARBA" id="ARBA00023163"/>
    </source>
</evidence>
<dbReference type="InterPro" id="IPR009061">
    <property type="entry name" value="DNA-bd_dom_put_sf"/>
</dbReference>
<dbReference type="PROSITE" id="PS50937">
    <property type="entry name" value="HTH_MERR_2"/>
    <property type="match status" value="1"/>
</dbReference>
<reference evidence="6 7" key="1">
    <citation type="submission" date="2023-06" db="EMBL/GenBank/DDBJ databases">
        <title>Identification and characterization of horizontal gene transfer across gut microbiota members of farm animals based on homology search.</title>
        <authorList>
            <person name="Schwarzerova J."/>
            <person name="Nykrynova M."/>
            <person name="Jureckova K."/>
            <person name="Cejkova D."/>
            <person name="Rychlik I."/>
        </authorList>
    </citation>
    <scope>NUCLEOTIDE SEQUENCE [LARGE SCALE GENOMIC DNA]</scope>
    <source>
        <strain evidence="6 7">ET340</strain>
    </source>
</reference>
<evidence type="ECO:0000313" key="6">
    <source>
        <dbReference type="EMBL" id="MDM8201641.1"/>
    </source>
</evidence>
<keyword evidence="1" id="KW-0678">Repressor</keyword>
<keyword evidence="2" id="KW-0805">Transcription regulation</keyword>
<dbReference type="Pfam" id="PF13411">
    <property type="entry name" value="MerR_1"/>
    <property type="match status" value="1"/>
</dbReference>
<dbReference type="PANTHER" id="PTHR30204">
    <property type="entry name" value="REDOX-CYCLING DRUG-SENSING TRANSCRIPTIONAL ACTIVATOR SOXR"/>
    <property type="match status" value="1"/>
</dbReference>
<gene>
    <name evidence="6" type="ORF">QUW08_10125</name>
</gene>
<dbReference type="PANTHER" id="PTHR30204:SF69">
    <property type="entry name" value="MERR-FAMILY TRANSCRIPTIONAL REGULATOR"/>
    <property type="match status" value="1"/>
</dbReference>
<keyword evidence="7" id="KW-1185">Reference proteome</keyword>
<evidence type="ECO:0000313" key="7">
    <source>
        <dbReference type="Proteomes" id="UP001529380"/>
    </source>
</evidence>
<evidence type="ECO:0000256" key="3">
    <source>
        <dbReference type="ARBA" id="ARBA00023125"/>
    </source>
</evidence>
<dbReference type="EMBL" id="JAUDCL010000017">
    <property type="protein sequence ID" value="MDM8201641.1"/>
    <property type="molecule type" value="Genomic_DNA"/>
</dbReference>
<dbReference type="InterPro" id="IPR047057">
    <property type="entry name" value="MerR_fam"/>
</dbReference>
<comment type="caution">
    <text evidence="6">The sequence shown here is derived from an EMBL/GenBank/DDBJ whole genome shotgun (WGS) entry which is preliminary data.</text>
</comment>
<accession>A0ABT7URX3</accession>
<dbReference type="SMART" id="SM00422">
    <property type="entry name" value="HTH_MERR"/>
    <property type="match status" value="1"/>
</dbReference>
<protein>
    <submittedName>
        <fullName evidence="6">MerR family transcriptional regulator</fullName>
    </submittedName>
</protein>